<dbReference type="RefSeq" id="WP_380228567.1">
    <property type="nucleotide sequence ID" value="NZ_JBHSOF010000047.1"/>
</dbReference>
<gene>
    <name evidence="10" type="ORF">ACFP3U_28390</name>
</gene>
<evidence type="ECO:0000256" key="3">
    <source>
        <dbReference type="ARBA" id="ARBA00022475"/>
    </source>
</evidence>
<reference evidence="11" key="1">
    <citation type="journal article" date="2019" name="Int. J. Syst. Evol. Microbiol.">
        <title>The Global Catalogue of Microorganisms (GCM) 10K type strain sequencing project: providing services to taxonomists for standard genome sequencing and annotation.</title>
        <authorList>
            <consortium name="The Broad Institute Genomics Platform"/>
            <consortium name="The Broad Institute Genome Sequencing Center for Infectious Disease"/>
            <person name="Wu L."/>
            <person name="Ma J."/>
        </authorList>
    </citation>
    <scope>NUCLEOTIDE SEQUENCE [LARGE SCALE GENOMIC DNA]</scope>
    <source>
        <strain evidence="11">CGMCC 4.1437</strain>
    </source>
</reference>
<comment type="subcellular location">
    <subcellularLocation>
        <location evidence="1">Cell membrane</location>
        <topology evidence="1">Multi-pass membrane protein</topology>
    </subcellularLocation>
</comment>
<evidence type="ECO:0000256" key="1">
    <source>
        <dbReference type="ARBA" id="ARBA00004651"/>
    </source>
</evidence>
<keyword evidence="4 8" id="KW-0812">Transmembrane</keyword>
<evidence type="ECO:0000256" key="7">
    <source>
        <dbReference type="SAM" id="MobiDB-lite"/>
    </source>
</evidence>
<evidence type="ECO:0000256" key="8">
    <source>
        <dbReference type="SAM" id="Phobius"/>
    </source>
</evidence>
<evidence type="ECO:0000256" key="6">
    <source>
        <dbReference type="ARBA" id="ARBA00023136"/>
    </source>
</evidence>
<dbReference type="Proteomes" id="UP001595975">
    <property type="component" value="Unassembled WGS sequence"/>
</dbReference>
<evidence type="ECO:0000313" key="10">
    <source>
        <dbReference type="EMBL" id="MFC5666874.1"/>
    </source>
</evidence>
<dbReference type="PANTHER" id="PTHR42709:SF6">
    <property type="entry name" value="UNDECAPRENYL PHOSPHATE TRANSPORTER A"/>
    <property type="match status" value="1"/>
</dbReference>
<feature type="transmembrane region" description="Helical" evidence="8">
    <location>
        <begin position="194"/>
        <end position="217"/>
    </location>
</feature>
<keyword evidence="5 8" id="KW-1133">Transmembrane helix</keyword>
<comment type="caution">
    <text evidence="10">The sequence shown here is derived from an EMBL/GenBank/DDBJ whole genome shotgun (WGS) entry which is preliminary data.</text>
</comment>
<dbReference type="Pfam" id="PF09335">
    <property type="entry name" value="VTT_dom"/>
    <property type="match status" value="1"/>
</dbReference>
<accession>A0ABW0XCS8</accession>
<feature type="region of interest" description="Disordered" evidence="7">
    <location>
        <begin position="223"/>
        <end position="250"/>
    </location>
</feature>
<feature type="transmembrane region" description="Helical" evidence="8">
    <location>
        <begin position="162"/>
        <end position="182"/>
    </location>
</feature>
<proteinExistence type="inferred from homology"/>
<evidence type="ECO:0000259" key="9">
    <source>
        <dbReference type="Pfam" id="PF09335"/>
    </source>
</evidence>
<feature type="transmembrane region" description="Helical" evidence="8">
    <location>
        <begin position="74"/>
        <end position="96"/>
    </location>
</feature>
<sequence length="250" mass="26387">MPLTAPAAGLLAGALAEAAPGLPGPLASLEPLLDQYGYALVALFVLLDNCAVPAPGQTVLVLAAVYAGTGHLNIAAVVAIAFAAAVLGNTLGHLIGATGGRAFVHRWGGYVLLTPERAARAEVFFDRHGGKVVTVARFVDGLRQTSGIIAGTTGMPWPRFQVFNVLGAALWVGVWATVGYVAGSNVGTVWRTAVRYQLWLLVALGVLVAALAVRHLLRRRRRRQRQEQEGQGQEGQEQEGQEQEEQGPDS</sequence>
<dbReference type="EMBL" id="JBHSOF010000047">
    <property type="protein sequence ID" value="MFC5666874.1"/>
    <property type="molecule type" value="Genomic_DNA"/>
</dbReference>
<evidence type="ECO:0000256" key="2">
    <source>
        <dbReference type="ARBA" id="ARBA00010792"/>
    </source>
</evidence>
<protein>
    <submittedName>
        <fullName evidence="10">DedA family protein</fullName>
    </submittedName>
</protein>
<dbReference type="InterPro" id="IPR051311">
    <property type="entry name" value="DedA_domain"/>
</dbReference>
<keyword evidence="3" id="KW-1003">Cell membrane</keyword>
<organism evidence="10 11">
    <name type="scientific">Kitasatospora misakiensis</name>
    <dbReference type="NCBI Taxonomy" id="67330"/>
    <lineage>
        <taxon>Bacteria</taxon>
        <taxon>Bacillati</taxon>
        <taxon>Actinomycetota</taxon>
        <taxon>Actinomycetes</taxon>
        <taxon>Kitasatosporales</taxon>
        <taxon>Streptomycetaceae</taxon>
        <taxon>Kitasatospora</taxon>
    </lineage>
</organism>
<evidence type="ECO:0000256" key="5">
    <source>
        <dbReference type="ARBA" id="ARBA00022989"/>
    </source>
</evidence>
<dbReference type="PANTHER" id="PTHR42709">
    <property type="entry name" value="ALKALINE PHOSPHATASE LIKE PROTEIN"/>
    <property type="match status" value="1"/>
</dbReference>
<keyword evidence="6 8" id="KW-0472">Membrane</keyword>
<feature type="domain" description="VTT" evidence="9">
    <location>
        <begin position="55"/>
        <end position="180"/>
    </location>
</feature>
<dbReference type="InterPro" id="IPR032816">
    <property type="entry name" value="VTT_dom"/>
</dbReference>
<evidence type="ECO:0000256" key="4">
    <source>
        <dbReference type="ARBA" id="ARBA00022692"/>
    </source>
</evidence>
<feature type="compositionally biased region" description="Acidic residues" evidence="7">
    <location>
        <begin position="236"/>
        <end position="250"/>
    </location>
</feature>
<evidence type="ECO:0000313" key="11">
    <source>
        <dbReference type="Proteomes" id="UP001595975"/>
    </source>
</evidence>
<name>A0ABW0XCS8_9ACTN</name>
<comment type="similarity">
    <text evidence="2">Belongs to the DedA family.</text>
</comment>
<keyword evidence="11" id="KW-1185">Reference proteome</keyword>